<protein>
    <submittedName>
        <fullName evidence="1">Uncharacterized protein</fullName>
    </submittedName>
</protein>
<name>A0AAN7LRG2_TRANT</name>
<accession>A0AAN7LRG2</accession>
<dbReference type="Proteomes" id="UP001346149">
    <property type="component" value="Unassembled WGS sequence"/>
</dbReference>
<sequence length="113" mass="11529">MVVVRVPVGNGMMVVMGGGKVLKAGDVKVARDAYRVVVAVAVGMGNVDGKEMEMGTGTEVVKGVEKAAGIVVGVDDAVMVVGHIVAEGDGVVVVVDVKEEMASPAHTVVEERQ</sequence>
<gene>
    <name evidence="1" type="ORF">SAY86_031243</name>
</gene>
<keyword evidence="2" id="KW-1185">Reference proteome</keyword>
<proteinExistence type="predicted"/>
<evidence type="ECO:0000313" key="1">
    <source>
        <dbReference type="EMBL" id="KAK4790830.1"/>
    </source>
</evidence>
<dbReference type="EMBL" id="JAXQNO010000009">
    <property type="protein sequence ID" value="KAK4790830.1"/>
    <property type="molecule type" value="Genomic_DNA"/>
</dbReference>
<organism evidence="1 2">
    <name type="scientific">Trapa natans</name>
    <name type="common">Water chestnut</name>
    <dbReference type="NCBI Taxonomy" id="22666"/>
    <lineage>
        <taxon>Eukaryota</taxon>
        <taxon>Viridiplantae</taxon>
        <taxon>Streptophyta</taxon>
        <taxon>Embryophyta</taxon>
        <taxon>Tracheophyta</taxon>
        <taxon>Spermatophyta</taxon>
        <taxon>Magnoliopsida</taxon>
        <taxon>eudicotyledons</taxon>
        <taxon>Gunneridae</taxon>
        <taxon>Pentapetalae</taxon>
        <taxon>rosids</taxon>
        <taxon>malvids</taxon>
        <taxon>Myrtales</taxon>
        <taxon>Lythraceae</taxon>
        <taxon>Trapa</taxon>
    </lineage>
</organism>
<dbReference type="AlphaFoldDB" id="A0AAN7LRG2"/>
<comment type="caution">
    <text evidence="1">The sequence shown here is derived from an EMBL/GenBank/DDBJ whole genome shotgun (WGS) entry which is preliminary data.</text>
</comment>
<reference evidence="1 2" key="1">
    <citation type="journal article" date="2023" name="Hortic Res">
        <title>Pangenome of water caltrop reveals structural variations and asymmetric subgenome divergence after allopolyploidization.</title>
        <authorList>
            <person name="Zhang X."/>
            <person name="Chen Y."/>
            <person name="Wang L."/>
            <person name="Yuan Y."/>
            <person name="Fang M."/>
            <person name="Shi L."/>
            <person name="Lu R."/>
            <person name="Comes H.P."/>
            <person name="Ma Y."/>
            <person name="Chen Y."/>
            <person name="Huang G."/>
            <person name="Zhou Y."/>
            <person name="Zheng Z."/>
            <person name="Qiu Y."/>
        </authorList>
    </citation>
    <scope>NUCLEOTIDE SEQUENCE [LARGE SCALE GENOMIC DNA]</scope>
    <source>
        <strain evidence="1">F231</strain>
    </source>
</reference>
<evidence type="ECO:0000313" key="2">
    <source>
        <dbReference type="Proteomes" id="UP001346149"/>
    </source>
</evidence>